<gene>
    <name evidence="2" type="ORF">EB796_006143</name>
</gene>
<name>A0A7J7KBE4_BUGNE</name>
<dbReference type="Proteomes" id="UP000593567">
    <property type="component" value="Unassembled WGS sequence"/>
</dbReference>
<dbReference type="EMBL" id="VXIV02000863">
    <property type="protein sequence ID" value="KAF6035535.1"/>
    <property type="molecule type" value="Genomic_DNA"/>
</dbReference>
<evidence type="ECO:0000313" key="2">
    <source>
        <dbReference type="EMBL" id="KAF6035535.1"/>
    </source>
</evidence>
<feature type="signal peptide" evidence="1">
    <location>
        <begin position="1"/>
        <end position="22"/>
    </location>
</feature>
<evidence type="ECO:0000313" key="3">
    <source>
        <dbReference type="Proteomes" id="UP000593567"/>
    </source>
</evidence>
<sequence length="177" mass="19737">MVFVKVIISLCAVALFTGTVEVESKSSKNVCEKSLDNIYCRFEKLVKTKKRANCLSARSLVTKSLAGCVSDDTIKLAFIGVKYIKVFEANCKGIDYPSYDCRELADCLSIAFDKGGKKLLCDKKKVADKCYSKAEGECSVAAKYRKMLITRAYPIACKSNHKYFTMKKPVAPKCYKN</sequence>
<proteinExistence type="predicted"/>
<feature type="chain" id="PRO_5029697566" evidence="1">
    <location>
        <begin position="23"/>
        <end position="177"/>
    </location>
</feature>
<keyword evidence="1" id="KW-0732">Signal</keyword>
<keyword evidence="3" id="KW-1185">Reference proteome</keyword>
<reference evidence="2" key="1">
    <citation type="submission" date="2020-06" db="EMBL/GenBank/DDBJ databases">
        <title>Draft genome of Bugula neritina, a colonial animal packing powerful symbionts and potential medicines.</title>
        <authorList>
            <person name="Rayko M."/>
        </authorList>
    </citation>
    <scope>NUCLEOTIDE SEQUENCE [LARGE SCALE GENOMIC DNA]</scope>
    <source>
        <strain evidence="2">Kwan_BN1</strain>
    </source>
</reference>
<evidence type="ECO:0000256" key="1">
    <source>
        <dbReference type="SAM" id="SignalP"/>
    </source>
</evidence>
<organism evidence="2 3">
    <name type="scientific">Bugula neritina</name>
    <name type="common">Brown bryozoan</name>
    <name type="synonym">Sertularia neritina</name>
    <dbReference type="NCBI Taxonomy" id="10212"/>
    <lineage>
        <taxon>Eukaryota</taxon>
        <taxon>Metazoa</taxon>
        <taxon>Spiralia</taxon>
        <taxon>Lophotrochozoa</taxon>
        <taxon>Bryozoa</taxon>
        <taxon>Gymnolaemata</taxon>
        <taxon>Cheilostomatida</taxon>
        <taxon>Flustrina</taxon>
        <taxon>Buguloidea</taxon>
        <taxon>Bugulidae</taxon>
        <taxon>Bugula</taxon>
    </lineage>
</organism>
<comment type="caution">
    <text evidence="2">The sequence shown here is derived from an EMBL/GenBank/DDBJ whole genome shotgun (WGS) entry which is preliminary data.</text>
</comment>
<protein>
    <submittedName>
        <fullName evidence="2">Uncharacterized protein</fullName>
    </submittedName>
</protein>
<dbReference type="AlphaFoldDB" id="A0A7J7KBE4"/>
<accession>A0A7J7KBE4</accession>